<sequence length="232" mass="25547">MAPDAILAGRGARPLAHATANQLHTCTACRARHPPSLSRCSGEPEAQLRYPILPVSVSQHGVRKNSTSPSSYREIDPNDVVRIEWRKQPEIIQMRRAMGGFSLFFVLPIPSHAEAESRAHALAACSLRKVAPGGLWLRASRRCTWRRASVEIGSACDEKKGPVARNTRRELDAKARCQQATAVGGERREAGGESRTRRFICASPDPPLLQADGDEGLQMRLCGWSMLRALHR</sequence>
<dbReference type="EMBL" id="KZ679269">
    <property type="protein sequence ID" value="PTB36877.1"/>
    <property type="molecule type" value="Genomic_DNA"/>
</dbReference>
<dbReference type="Proteomes" id="UP000240493">
    <property type="component" value="Unassembled WGS sequence"/>
</dbReference>
<name>A0A2T3YWG4_TRIA4</name>
<evidence type="ECO:0000313" key="1">
    <source>
        <dbReference type="EMBL" id="PTB36877.1"/>
    </source>
</evidence>
<keyword evidence="2" id="KW-1185">Reference proteome</keyword>
<accession>A0A2T3YWG4</accession>
<organism evidence="1 2">
    <name type="scientific">Trichoderma asperellum (strain ATCC 204424 / CBS 433.97 / NBRC 101777)</name>
    <dbReference type="NCBI Taxonomy" id="1042311"/>
    <lineage>
        <taxon>Eukaryota</taxon>
        <taxon>Fungi</taxon>
        <taxon>Dikarya</taxon>
        <taxon>Ascomycota</taxon>
        <taxon>Pezizomycotina</taxon>
        <taxon>Sordariomycetes</taxon>
        <taxon>Hypocreomycetidae</taxon>
        <taxon>Hypocreales</taxon>
        <taxon>Hypocreaceae</taxon>
        <taxon>Trichoderma</taxon>
    </lineage>
</organism>
<dbReference type="AlphaFoldDB" id="A0A2T3YWG4"/>
<reference evidence="1 2" key="1">
    <citation type="submission" date="2016-07" db="EMBL/GenBank/DDBJ databases">
        <title>Multiple horizontal gene transfer events from other fungi enriched the ability of initially mycotrophic Trichoderma (Ascomycota) to feed on dead plant biomass.</title>
        <authorList>
            <consortium name="DOE Joint Genome Institute"/>
            <person name="Aerts A."/>
            <person name="Atanasova L."/>
            <person name="Chenthamara K."/>
            <person name="Zhang J."/>
            <person name="Grujic M."/>
            <person name="Henrissat B."/>
            <person name="Kuo A."/>
            <person name="Salamov A."/>
            <person name="Lipzen A."/>
            <person name="Labutti K."/>
            <person name="Barry K."/>
            <person name="Miao Y."/>
            <person name="Rahimi M.J."/>
            <person name="Shen Q."/>
            <person name="Grigoriev I.V."/>
            <person name="Kubicek C.P."/>
            <person name="Druzhinina I.S."/>
        </authorList>
    </citation>
    <scope>NUCLEOTIDE SEQUENCE [LARGE SCALE GENOMIC DNA]</scope>
    <source>
        <strain evidence="1 2">CBS 433.97</strain>
    </source>
</reference>
<proteinExistence type="predicted"/>
<gene>
    <name evidence="1" type="ORF">M441DRAFT_61596</name>
</gene>
<evidence type="ECO:0000313" key="2">
    <source>
        <dbReference type="Proteomes" id="UP000240493"/>
    </source>
</evidence>
<protein>
    <submittedName>
        <fullName evidence="1">Uncharacterized protein</fullName>
    </submittedName>
</protein>